<dbReference type="WBParaSite" id="ACAC_0000168501-mRNA-1">
    <property type="protein sequence ID" value="ACAC_0000168501-mRNA-1"/>
    <property type="gene ID" value="ACAC_0000168501"/>
</dbReference>
<accession>A0A0K0CW92</accession>
<reference evidence="3" key="2">
    <citation type="submission" date="2017-02" db="UniProtKB">
        <authorList>
            <consortium name="WormBaseParasite"/>
        </authorList>
    </citation>
    <scope>IDENTIFICATION</scope>
</reference>
<evidence type="ECO:0000313" key="3">
    <source>
        <dbReference type="WBParaSite" id="ACAC_0000168501-mRNA-1"/>
    </source>
</evidence>
<organism evidence="2 3">
    <name type="scientific">Angiostrongylus cantonensis</name>
    <name type="common">Rat lungworm</name>
    <dbReference type="NCBI Taxonomy" id="6313"/>
    <lineage>
        <taxon>Eukaryota</taxon>
        <taxon>Metazoa</taxon>
        <taxon>Ecdysozoa</taxon>
        <taxon>Nematoda</taxon>
        <taxon>Chromadorea</taxon>
        <taxon>Rhabditida</taxon>
        <taxon>Rhabditina</taxon>
        <taxon>Rhabditomorpha</taxon>
        <taxon>Strongyloidea</taxon>
        <taxon>Metastrongylidae</taxon>
        <taxon>Angiostrongylus</taxon>
    </lineage>
</organism>
<feature type="compositionally biased region" description="Polar residues" evidence="1">
    <location>
        <begin position="12"/>
        <end position="23"/>
    </location>
</feature>
<reference evidence="2" key="1">
    <citation type="submission" date="2012-09" db="EMBL/GenBank/DDBJ databases">
        <authorList>
            <person name="Martin A.A."/>
        </authorList>
    </citation>
    <scope>NUCLEOTIDE SEQUENCE</scope>
</reference>
<keyword evidence="2" id="KW-1185">Reference proteome</keyword>
<sequence length="205" mass="22786">MDDVLRGERAGSAQTAQRAQSSDGYIITISGTRAAASRPRPRRGRAAATNRLPPPRPVRRRRAATRTSPPGCVRLSVCISVCPSLRPLEHIRRSGPSICPYVAPYVCSYVGAYVRQSVCTPVLPSLFVRMSARSSVRSSVCLSVRPSVQTFVLKYVLPFVHPSFYPHKNTNNTQSYTHIKKTRCAVGDKCEDPRSDRCEEYSCYH</sequence>
<feature type="region of interest" description="Disordered" evidence="1">
    <location>
        <begin position="1"/>
        <end position="67"/>
    </location>
</feature>
<protein>
    <submittedName>
        <fullName evidence="3">Uncharacterized protein</fullName>
    </submittedName>
</protein>
<name>A0A0K0CW92_ANGCA</name>
<dbReference type="Proteomes" id="UP000035642">
    <property type="component" value="Unassembled WGS sequence"/>
</dbReference>
<dbReference type="AlphaFoldDB" id="A0A0K0CW92"/>
<evidence type="ECO:0000313" key="2">
    <source>
        <dbReference type="Proteomes" id="UP000035642"/>
    </source>
</evidence>
<evidence type="ECO:0000256" key="1">
    <source>
        <dbReference type="SAM" id="MobiDB-lite"/>
    </source>
</evidence>
<proteinExistence type="predicted"/>